<dbReference type="EMBL" id="CP126216">
    <property type="protein sequence ID" value="WIA18271.1"/>
    <property type="molecule type" value="Genomic_DNA"/>
</dbReference>
<keyword evidence="3" id="KW-1185">Reference proteome</keyword>
<dbReference type="Proteomes" id="UP001244341">
    <property type="component" value="Chromosome 9b"/>
</dbReference>
<accession>A0ABY8UDU3</accession>
<evidence type="ECO:0000256" key="1">
    <source>
        <dbReference type="SAM" id="MobiDB-lite"/>
    </source>
</evidence>
<feature type="region of interest" description="Disordered" evidence="1">
    <location>
        <begin position="35"/>
        <end position="75"/>
    </location>
</feature>
<sequence length="75" mass="8184">MEGTSFLARCPHFAAAAWAQQLLGQQLLAAVDSYKGHNRKQSATEAHDRKPRCNRGCGSDEQEPVDEEEQSLAAA</sequence>
<protein>
    <submittedName>
        <fullName evidence="2">Uncharacterized protein</fullName>
    </submittedName>
</protein>
<evidence type="ECO:0000313" key="2">
    <source>
        <dbReference type="EMBL" id="WIA18271.1"/>
    </source>
</evidence>
<gene>
    <name evidence="2" type="ORF">OEZ85_009738</name>
</gene>
<organism evidence="2 3">
    <name type="scientific">Tetradesmus obliquus</name>
    <name type="common">Green alga</name>
    <name type="synonym">Acutodesmus obliquus</name>
    <dbReference type="NCBI Taxonomy" id="3088"/>
    <lineage>
        <taxon>Eukaryota</taxon>
        <taxon>Viridiplantae</taxon>
        <taxon>Chlorophyta</taxon>
        <taxon>core chlorophytes</taxon>
        <taxon>Chlorophyceae</taxon>
        <taxon>CS clade</taxon>
        <taxon>Sphaeropleales</taxon>
        <taxon>Scenedesmaceae</taxon>
        <taxon>Tetradesmus</taxon>
    </lineage>
</organism>
<feature type="compositionally biased region" description="Acidic residues" evidence="1">
    <location>
        <begin position="60"/>
        <end position="75"/>
    </location>
</feature>
<proteinExistence type="predicted"/>
<name>A0ABY8UDU3_TETOB</name>
<reference evidence="2 3" key="1">
    <citation type="submission" date="2023-05" db="EMBL/GenBank/DDBJ databases">
        <title>A 100% complete, gapless, phased diploid assembly of the Scenedesmus obliquus UTEX 3031 genome.</title>
        <authorList>
            <person name="Biondi T.C."/>
            <person name="Hanschen E.R."/>
            <person name="Kwon T."/>
            <person name="Eng W."/>
            <person name="Kruse C.P.S."/>
            <person name="Koehler S.I."/>
            <person name="Kunde Y."/>
            <person name="Gleasner C.D."/>
            <person name="You Mak K.T."/>
            <person name="Polle J."/>
            <person name="Hovde B.T."/>
            <person name="Starkenburg S.R."/>
        </authorList>
    </citation>
    <scope>NUCLEOTIDE SEQUENCE [LARGE SCALE GENOMIC DNA]</scope>
    <source>
        <strain evidence="2 3">DOE0152z</strain>
    </source>
</reference>
<evidence type="ECO:0000313" key="3">
    <source>
        <dbReference type="Proteomes" id="UP001244341"/>
    </source>
</evidence>